<evidence type="ECO:0000259" key="1">
    <source>
        <dbReference type="Pfam" id="PF01814"/>
    </source>
</evidence>
<proteinExistence type="predicted"/>
<dbReference type="CDD" id="cd12108">
    <property type="entry name" value="Hr-like"/>
    <property type="match status" value="1"/>
</dbReference>
<accession>A0A7I9WR38</accession>
<comment type="caution">
    <text evidence="2">The sequence shown here is derived from an EMBL/GenBank/DDBJ whole genome shotgun (WGS) entry which is preliminary data.</text>
</comment>
<dbReference type="Proteomes" id="UP000465241">
    <property type="component" value="Unassembled WGS sequence"/>
</dbReference>
<dbReference type="PANTHER" id="PTHR35585">
    <property type="entry name" value="HHE DOMAIN PROTEIN (AFU_ORTHOLOGUE AFUA_4G00730)"/>
    <property type="match status" value="1"/>
</dbReference>
<dbReference type="PANTHER" id="PTHR35585:SF1">
    <property type="entry name" value="HHE DOMAIN PROTEIN (AFU_ORTHOLOGUE AFUA_4G00730)"/>
    <property type="match status" value="1"/>
</dbReference>
<dbReference type="Pfam" id="PF01814">
    <property type="entry name" value="Hemerythrin"/>
    <property type="match status" value="1"/>
</dbReference>
<reference evidence="2 3" key="1">
    <citation type="journal article" date="2019" name="Emerg. Microbes Infect.">
        <title>Comprehensive subspecies identification of 175 nontuberculous mycobacteria species based on 7547 genomic profiles.</title>
        <authorList>
            <person name="Matsumoto Y."/>
            <person name="Kinjo T."/>
            <person name="Motooka D."/>
            <person name="Nabeya D."/>
            <person name="Jung N."/>
            <person name="Uechi K."/>
            <person name="Horii T."/>
            <person name="Iida T."/>
            <person name="Fujita J."/>
            <person name="Nakamura S."/>
        </authorList>
    </citation>
    <scope>NUCLEOTIDE SEQUENCE [LARGE SCALE GENOMIC DNA]</scope>
    <source>
        <strain evidence="2 3">JCM 13392</strain>
    </source>
</reference>
<name>A0A7I9WR38_9MYCO</name>
<dbReference type="AlphaFoldDB" id="A0A7I9WR38"/>
<protein>
    <submittedName>
        <fullName evidence="2">Hemerythrin</fullName>
    </submittedName>
</protein>
<evidence type="ECO:0000313" key="2">
    <source>
        <dbReference type="EMBL" id="GFG60232.1"/>
    </source>
</evidence>
<keyword evidence="3" id="KW-1185">Reference proteome</keyword>
<dbReference type="InterPro" id="IPR012312">
    <property type="entry name" value="Hemerythrin-like"/>
</dbReference>
<dbReference type="EMBL" id="BLKT01000003">
    <property type="protein sequence ID" value="GFG60232.1"/>
    <property type="molecule type" value="Genomic_DNA"/>
</dbReference>
<gene>
    <name evidence="2" type="ORF">MMUR_43680</name>
</gene>
<organism evidence="2 3">
    <name type="scientific">Mycolicibacterium murale</name>
    <dbReference type="NCBI Taxonomy" id="182220"/>
    <lineage>
        <taxon>Bacteria</taxon>
        <taxon>Bacillati</taxon>
        <taxon>Actinomycetota</taxon>
        <taxon>Actinomycetes</taxon>
        <taxon>Mycobacteriales</taxon>
        <taxon>Mycobacteriaceae</taxon>
        <taxon>Mycolicibacterium</taxon>
    </lineage>
</organism>
<evidence type="ECO:0000313" key="3">
    <source>
        <dbReference type="Proteomes" id="UP000465241"/>
    </source>
</evidence>
<dbReference type="Gene3D" id="1.20.120.520">
    <property type="entry name" value="nmb1532 protein domain like"/>
    <property type="match status" value="1"/>
</dbReference>
<feature type="domain" description="Hemerythrin-like" evidence="1">
    <location>
        <begin position="18"/>
        <end position="134"/>
    </location>
</feature>
<dbReference type="RefSeq" id="WP_193490460.1">
    <property type="nucleotide sequence ID" value="NZ_BAAAMC010000034.1"/>
</dbReference>
<sequence length="192" mass="21162">MSAASTPSTPTISNSSDVVDYLKAQHQTIRQLFTDTLDAPDADSQEKAFNQLRALLAVHETAEEMMVHPRVRRKVDGGSAIVEERLHEEHDAKVALAEIEKLEFGTAEFSKALIHLQQDVLAHAEKEETEEFTRLQDELDADERAQMTLAVQAAERIAPTHPHPGVESAVANFAVGPFASLIDRARDALSRS</sequence>